<feature type="region of interest" description="Disordered" evidence="1">
    <location>
        <begin position="59"/>
        <end position="108"/>
    </location>
</feature>
<comment type="caution">
    <text evidence="2">The sequence shown here is derived from an EMBL/GenBank/DDBJ whole genome shotgun (WGS) entry which is preliminary data.</text>
</comment>
<evidence type="ECO:0000256" key="1">
    <source>
        <dbReference type="SAM" id="MobiDB-lite"/>
    </source>
</evidence>
<name>A0A5C7HI96_9ROSI</name>
<protein>
    <submittedName>
        <fullName evidence="2">Uncharacterized protein</fullName>
    </submittedName>
</protein>
<dbReference type="EMBL" id="VAHF01000008">
    <property type="protein sequence ID" value="TXG56475.1"/>
    <property type="molecule type" value="Genomic_DNA"/>
</dbReference>
<evidence type="ECO:0000313" key="2">
    <source>
        <dbReference type="EMBL" id="TXG56475.1"/>
    </source>
</evidence>
<evidence type="ECO:0000313" key="3">
    <source>
        <dbReference type="Proteomes" id="UP000323000"/>
    </source>
</evidence>
<feature type="compositionally biased region" description="Polar residues" evidence="1">
    <location>
        <begin position="59"/>
        <end position="89"/>
    </location>
</feature>
<dbReference type="OrthoDB" id="1932997at2759"/>
<gene>
    <name evidence="2" type="ORF">EZV62_017788</name>
</gene>
<dbReference type="Proteomes" id="UP000323000">
    <property type="component" value="Chromosome 8"/>
</dbReference>
<feature type="region of interest" description="Disordered" evidence="1">
    <location>
        <begin position="1"/>
        <end position="26"/>
    </location>
</feature>
<sequence length="176" mass="19306">MAETPSKRPREETQIDDVEETKRHKSYNHILSLLEAEEEEPTQDLSSLITTLQQELSSDSVLNPIPSQTADNDLESSLTTATGEDSVANSSTSSPTSSCSKEDEEDDGQRVIRHLLEASDDELGIPNMDVVCAENGVYGDGDINGGDVFALCDGLLWELEDEAANYYTLLQSELFM</sequence>
<accession>A0A5C7HI96</accession>
<proteinExistence type="predicted"/>
<keyword evidence="3" id="KW-1185">Reference proteome</keyword>
<reference evidence="3" key="1">
    <citation type="journal article" date="2019" name="Gigascience">
        <title>De novo genome assembly of the endangered Acer yangbiense, a plant species with extremely small populations endemic to Yunnan Province, China.</title>
        <authorList>
            <person name="Yang J."/>
            <person name="Wariss H.M."/>
            <person name="Tao L."/>
            <person name="Zhang R."/>
            <person name="Yun Q."/>
            <person name="Hollingsworth P."/>
            <person name="Dao Z."/>
            <person name="Luo G."/>
            <person name="Guo H."/>
            <person name="Ma Y."/>
            <person name="Sun W."/>
        </authorList>
    </citation>
    <scope>NUCLEOTIDE SEQUENCE [LARGE SCALE GENOMIC DNA]</scope>
    <source>
        <strain evidence="3">cv. Malutang</strain>
    </source>
</reference>
<feature type="compositionally biased region" description="Low complexity" evidence="1">
    <location>
        <begin position="90"/>
        <end position="99"/>
    </location>
</feature>
<feature type="compositionally biased region" description="Basic and acidic residues" evidence="1">
    <location>
        <begin position="1"/>
        <end position="13"/>
    </location>
</feature>
<dbReference type="AlphaFoldDB" id="A0A5C7HI96"/>
<organism evidence="2 3">
    <name type="scientific">Acer yangbiense</name>
    <dbReference type="NCBI Taxonomy" id="1000413"/>
    <lineage>
        <taxon>Eukaryota</taxon>
        <taxon>Viridiplantae</taxon>
        <taxon>Streptophyta</taxon>
        <taxon>Embryophyta</taxon>
        <taxon>Tracheophyta</taxon>
        <taxon>Spermatophyta</taxon>
        <taxon>Magnoliopsida</taxon>
        <taxon>eudicotyledons</taxon>
        <taxon>Gunneridae</taxon>
        <taxon>Pentapetalae</taxon>
        <taxon>rosids</taxon>
        <taxon>malvids</taxon>
        <taxon>Sapindales</taxon>
        <taxon>Sapindaceae</taxon>
        <taxon>Hippocastanoideae</taxon>
        <taxon>Acereae</taxon>
        <taxon>Acer</taxon>
    </lineage>
</organism>
<dbReference type="PANTHER" id="PTHR34539:SF3">
    <property type="entry name" value="NAC DOMAIN-CONTAINING PROTEIN"/>
    <property type="match status" value="1"/>
</dbReference>
<dbReference type="PANTHER" id="PTHR34539">
    <property type="entry name" value="T6J4.11 PROTEIN"/>
    <property type="match status" value="1"/>
</dbReference>